<accession>A0A3D9LLK9</accession>
<evidence type="ECO:0000259" key="4">
    <source>
        <dbReference type="PROSITE" id="PS51118"/>
    </source>
</evidence>
<feature type="domain" description="HTH hxlR-type" evidence="4">
    <location>
        <begin position="16"/>
        <end position="119"/>
    </location>
</feature>
<dbReference type="PROSITE" id="PS51118">
    <property type="entry name" value="HTH_HXLR"/>
    <property type="match status" value="1"/>
</dbReference>
<sequence>MNKKKSETPIYTPTECKKFILPVRDVIDIIGGKWRLPIIIALSFKIHRFKELERQIEGITPRMLSKELKELEINGLINREVFNTMPVSVEYSLTDYGKSLDKVIETMRDWGLTHRNKIRNE</sequence>
<dbReference type="SUPFAM" id="SSF46785">
    <property type="entry name" value="Winged helix' DNA-binding domain"/>
    <property type="match status" value="1"/>
</dbReference>
<dbReference type="Gene3D" id="1.10.10.10">
    <property type="entry name" value="Winged helix-like DNA-binding domain superfamily/Winged helix DNA-binding domain"/>
    <property type="match status" value="1"/>
</dbReference>
<dbReference type="PANTHER" id="PTHR33204:SF29">
    <property type="entry name" value="TRANSCRIPTIONAL REGULATOR"/>
    <property type="match status" value="1"/>
</dbReference>
<evidence type="ECO:0000256" key="2">
    <source>
        <dbReference type="ARBA" id="ARBA00023125"/>
    </source>
</evidence>
<organism evidence="5 6">
    <name type="scientific">Winogradskyella pacifica</name>
    <dbReference type="NCBI Taxonomy" id="664642"/>
    <lineage>
        <taxon>Bacteria</taxon>
        <taxon>Pseudomonadati</taxon>
        <taxon>Bacteroidota</taxon>
        <taxon>Flavobacteriia</taxon>
        <taxon>Flavobacteriales</taxon>
        <taxon>Flavobacteriaceae</taxon>
        <taxon>Winogradskyella</taxon>
    </lineage>
</organism>
<reference evidence="5 6" key="1">
    <citation type="submission" date="2018-07" db="EMBL/GenBank/DDBJ databases">
        <title>Genomic Encyclopedia of Type Strains, Phase III (KMG-III): the genomes of soil and plant-associated and newly described type strains.</title>
        <authorList>
            <person name="Whitman W."/>
        </authorList>
    </citation>
    <scope>NUCLEOTIDE SEQUENCE [LARGE SCALE GENOMIC DNA]</scope>
    <source>
        <strain evidence="5 6">CECT 7948</strain>
    </source>
</reference>
<keyword evidence="6" id="KW-1185">Reference proteome</keyword>
<comment type="caution">
    <text evidence="5">The sequence shown here is derived from an EMBL/GenBank/DDBJ whole genome shotgun (WGS) entry which is preliminary data.</text>
</comment>
<keyword evidence="2" id="KW-0238">DNA-binding</keyword>
<dbReference type="Pfam" id="PF01638">
    <property type="entry name" value="HxlR"/>
    <property type="match status" value="1"/>
</dbReference>
<dbReference type="OrthoDB" id="9797599at2"/>
<dbReference type="GO" id="GO:0003677">
    <property type="term" value="F:DNA binding"/>
    <property type="evidence" value="ECO:0007669"/>
    <property type="project" value="UniProtKB-KW"/>
</dbReference>
<dbReference type="EMBL" id="QREI01000008">
    <property type="protein sequence ID" value="REE08228.1"/>
    <property type="molecule type" value="Genomic_DNA"/>
</dbReference>
<name>A0A3D9LLK9_9FLAO</name>
<protein>
    <submittedName>
        <fullName evidence="5">HxlR family transcriptional regulator</fullName>
    </submittedName>
</protein>
<dbReference type="Proteomes" id="UP000256919">
    <property type="component" value="Unassembled WGS sequence"/>
</dbReference>
<gene>
    <name evidence="5" type="ORF">DFQ09_108104</name>
</gene>
<dbReference type="PANTHER" id="PTHR33204">
    <property type="entry name" value="TRANSCRIPTIONAL REGULATOR, MARR FAMILY"/>
    <property type="match status" value="1"/>
</dbReference>
<evidence type="ECO:0000256" key="1">
    <source>
        <dbReference type="ARBA" id="ARBA00023015"/>
    </source>
</evidence>
<proteinExistence type="predicted"/>
<dbReference type="InterPro" id="IPR036388">
    <property type="entry name" value="WH-like_DNA-bd_sf"/>
</dbReference>
<evidence type="ECO:0000313" key="6">
    <source>
        <dbReference type="Proteomes" id="UP000256919"/>
    </source>
</evidence>
<dbReference type="RefSeq" id="WP_115811882.1">
    <property type="nucleotide sequence ID" value="NZ_JABFDI010000016.1"/>
</dbReference>
<dbReference type="InterPro" id="IPR036390">
    <property type="entry name" value="WH_DNA-bd_sf"/>
</dbReference>
<dbReference type="InterPro" id="IPR002577">
    <property type="entry name" value="HTH_HxlR"/>
</dbReference>
<dbReference type="AlphaFoldDB" id="A0A3D9LLK9"/>
<evidence type="ECO:0000313" key="5">
    <source>
        <dbReference type="EMBL" id="REE08228.1"/>
    </source>
</evidence>
<keyword evidence="1" id="KW-0805">Transcription regulation</keyword>
<keyword evidence="3" id="KW-0804">Transcription</keyword>
<evidence type="ECO:0000256" key="3">
    <source>
        <dbReference type="ARBA" id="ARBA00023163"/>
    </source>
</evidence>